<dbReference type="SUPFAM" id="SSF53756">
    <property type="entry name" value="UDP-Glycosyltransferase/glycogen phosphorylase"/>
    <property type="match status" value="1"/>
</dbReference>
<evidence type="ECO:0000313" key="7">
    <source>
        <dbReference type="Proteomes" id="UP000639338"/>
    </source>
</evidence>
<dbReference type="EMBL" id="JACMRX010000002">
    <property type="protein sequence ID" value="KAF7995506.1"/>
    <property type="molecule type" value="Genomic_DNA"/>
</dbReference>
<keyword evidence="5" id="KW-0732">Signal</keyword>
<dbReference type="OrthoDB" id="5835829at2759"/>
<name>A0A834Y2T7_APHGI</name>
<keyword evidence="4" id="KW-0812">Transmembrane</keyword>
<dbReference type="InterPro" id="IPR050271">
    <property type="entry name" value="UDP-glycosyltransferase"/>
</dbReference>
<dbReference type="PANTHER" id="PTHR48043">
    <property type="entry name" value="EG:EG0003.4 PROTEIN-RELATED"/>
    <property type="match status" value="1"/>
</dbReference>
<accession>A0A834Y2T7</accession>
<dbReference type="GO" id="GO:0008194">
    <property type="term" value="F:UDP-glycosyltransferase activity"/>
    <property type="evidence" value="ECO:0007669"/>
    <property type="project" value="InterPro"/>
</dbReference>
<keyword evidence="2" id="KW-0328">Glycosyltransferase</keyword>
<comment type="caution">
    <text evidence="6">The sequence shown here is derived from an EMBL/GenBank/DDBJ whole genome shotgun (WGS) entry which is preliminary data.</text>
</comment>
<comment type="similarity">
    <text evidence="1">Belongs to the UDP-glycosyltransferase family.</text>
</comment>
<feature type="signal peptide" evidence="5">
    <location>
        <begin position="1"/>
        <end position="26"/>
    </location>
</feature>
<reference evidence="6 7" key="1">
    <citation type="submission" date="2020-08" db="EMBL/GenBank/DDBJ databases">
        <title>Aphidius gifuensis genome sequencing and assembly.</title>
        <authorList>
            <person name="Du Z."/>
        </authorList>
    </citation>
    <scope>NUCLEOTIDE SEQUENCE [LARGE SCALE GENOMIC DNA]</scope>
    <source>
        <strain evidence="6">YNYX2018</strain>
        <tissue evidence="6">Adults</tissue>
    </source>
</reference>
<evidence type="ECO:0000256" key="4">
    <source>
        <dbReference type="SAM" id="Phobius"/>
    </source>
</evidence>
<dbReference type="InterPro" id="IPR002213">
    <property type="entry name" value="UDP_glucos_trans"/>
</dbReference>
<keyword evidence="7" id="KW-1185">Reference proteome</keyword>
<dbReference type="PANTHER" id="PTHR48043:SF145">
    <property type="entry name" value="FI06409P-RELATED"/>
    <property type="match status" value="1"/>
</dbReference>
<evidence type="ECO:0000256" key="5">
    <source>
        <dbReference type="SAM" id="SignalP"/>
    </source>
</evidence>
<dbReference type="Pfam" id="PF00201">
    <property type="entry name" value="UDPGT"/>
    <property type="match status" value="1"/>
</dbReference>
<dbReference type="Gene3D" id="3.40.50.2000">
    <property type="entry name" value="Glycogen Phosphorylase B"/>
    <property type="match status" value="1"/>
</dbReference>
<gene>
    <name evidence="6" type="ORF">HCN44_006613</name>
</gene>
<keyword evidence="4" id="KW-1133">Transmembrane helix</keyword>
<sequence length="503" mass="57257">MLNNKSNMLIILMINLSLIFIDLSSASSMFLPPKTALVIGFEETYDISLLANSLTDNGISSTLIIPNGYDIYEHLVEVDVIKLNFTIDKTSTIEAKALKACESLISDEKILKTIGEIQPTFVIFPALRHDGCLLPWTKYIGSIPVIWSLGIEEEHYAMEKTKFGIPISTDGIYDRFWENIHHKTIIGRSKNNYITPAMNLIKKYIKNYEANQDNIDDLYSNVELLFWAGDSILRNSFASLTQRFVETGCHHCRGPKPLPDDLQKSLIDFRLGTIVVLLDETYAELIKGVARQLPQGRQGQAIIWKTKLTKFPTEKPDNLFLHSNVDRQDLIGYSRTRVLLCHCKDTEFLEAIYHGTPIICVAKNPYDMLNDKRAVKLGMGISLANEYTVEKIIDTIANIHDNKNYREAGRMVSQSIRDRPIPSTDKLIFWLDWIARNDKNIIEFSAIDRATSVKTFAEDVQLYIGILIGALFGILFATTSALSWYLQKKTNKPTRMKLKRHNK</sequence>
<feature type="transmembrane region" description="Helical" evidence="4">
    <location>
        <begin position="462"/>
        <end position="486"/>
    </location>
</feature>
<keyword evidence="4" id="KW-0472">Membrane</keyword>
<dbReference type="AlphaFoldDB" id="A0A834Y2T7"/>
<proteinExistence type="inferred from homology"/>
<keyword evidence="3" id="KW-0808">Transferase</keyword>
<organism evidence="6 7">
    <name type="scientific">Aphidius gifuensis</name>
    <name type="common">Parasitoid wasp</name>
    <dbReference type="NCBI Taxonomy" id="684658"/>
    <lineage>
        <taxon>Eukaryota</taxon>
        <taxon>Metazoa</taxon>
        <taxon>Ecdysozoa</taxon>
        <taxon>Arthropoda</taxon>
        <taxon>Hexapoda</taxon>
        <taxon>Insecta</taxon>
        <taxon>Pterygota</taxon>
        <taxon>Neoptera</taxon>
        <taxon>Endopterygota</taxon>
        <taxon>Hymenoptera</taxon>
        <taxon>Apocrita</taxon>
        <taxon>Ichneumonoidea</taxon>
        <taxon>Braconidae</taxon>
        <taxon>Aphidiinae</taxon>
        <taxon>Aphidius</taxon>
    </lineage>
</organism>
<feature type="chain" id="PRO_5033061554" description="Ionotropic receptor" evidence="5">
    <location>
        <begin position="27"/>
        <end position="503"/>
    </location>
</feature>
<dbReference type="Proteomes" id="UP000639338">
    <property type="component" value="Unassembled WGS sequence"/>
</dbReference>
<evidence type="ECO:0000256" key="2">
    <source>
        <dbReference type="ARBA" id="ARBA00022676"/>
    </source>
</evidence>
<evidence type="ECO:0000256" key="3">
    <source>
        <dbReference type="ARBA" id="ARBA00022679"/>
    </source>
</evidence>
<evidence type="ECO:0000313" key="6">
    <source>
        <dbReference type="EMBL" id="KAF7995506.1"/>
    </source>
</evidence>
<protein>
    <recommendedName>
        <fullName evidence="8">Ionotropic receptor</fullName>
    </recommendedName>
</protein>
<evidence type="ECO:0000256" key="1">
    <source>
        <dbReference type="ARBA" id="ARBA00009995"/>
    </source>
</evidence>
<evidence type="ECO:0008006" key="8">
    <source>
        <dbReference type="Google" id="ProtNLM"/>
    </source>
</evidence>